<dbReference type="NCBIfam" id="TIGR02899">
    <property type="entry name" value="spore_safA"/>
    <property type="match status" value="1"/>
</dbReference>
<dbReference type="SMART" id="SM00257">
    <property type="entry name" value="LysM"/>
    <property type="match status" value="1"/>
</dbReference>
<dbReference type="CDD" id="cd00118">
    <property type="entry name" value="LysM"/>
    <property type="match status" value="1"/>
</dbReference>
<keyword evidence="4" id="KW-1185">Reference proteome</keyword>
<dbReference type="EMBL" id="QJJQ01000007">
    <property type="protein sequence ID" value="PXW86608.1"/>
    <property type="molecule type" value="Genomic_DNA"/>
</dbReference>
<dbReference type="SUPFAM" id="SSF54106">
    <property type="entry name" value="LysM domain"/>
    <property type="match status" value="1"/>
</dbReference>
<feature type="region of interest" description="Disordered" evidence="1">
    <location>
        <begin position="151"/>
        <end position="180"/>
    </location>
</feature>
<evidence type="ECO:0000256" key="1">
    <source>
        <dbReference type="SAM" id="MobiDB-lite"/>
    </source>
</evidence>
<evidence type="ECO:0000313" key="4">
    <source>
        <dbReference type="Proteomes" id="UP000247978"/>
    </source>
</evidence>
<dbReference type="RefSeq" id="WP_110395510.1">
    <property type="nucleotide sequence ID" value="NZ_JBHUHB010000001.1"/>
</dbReference>
<dbReference type="InterPro" id="IPR014248">
    <property type="entry name" value="Spore_coat_assembly_SafA"/>
</dbReference>
<name>A0A2V3W0K6_9BACI</name>
<dbReference type="PROSITE" id="PS51782">
    <property type="entry name" value="LYSM"/>
    <property type="match status" value="1"/>
</dbReference>
<comment type="caution">
    <text evidence="3">The sequence shown here is derived from an EMBL/GenBank/DDBJ whole genome shotgun (WGS) entry which is preliminary data.</text>
</comment>
<dbReference type="Proteomes" id="UP000247978">
    <property type="component" value="Unassembled WGS sequence"/>
</dbReference>
<feature type="region of interest" description="Disordered" evidence="1">
    <location>
        <begin position="56"/>
        <end position="96"/>
    </location>
</feature>
<dbReference type="Gene3D" id="3.10.350.10">
    <property type="entry name" value="LysM domain"/>
    <property type="match status" value="1"/>
</dbReference>
<sequence length="285" mass="33575">MKIHIVQKGDTLFEIAKNYGVNFEEIVKLNPQLSSPDMIMPGMKIKIPSELKQVKKTTDMEMRVETKPRQSTEKVEKMEKATRVEPTEEREARTPERPMGEIVADDHVEAKQVRPKAPTNYQPLYPVKPIIQAPPMPNRTKMSGNVKEAKQEMERKHPEKSVRKEMQKGKVEEIQQQPPTRPITQSEYMMEKPMYQRSKMHCCCCPCMQSMYVSRHHPSPWHHRGTYFMGSPFMPRRMNYYSNNQMNYMPNYQMAQMSNQQMNEMPGYHRTQQQMNAENHYGDQC</sequence>
<feature type="domain" description="LysM" evidence="2">
    <location>
        <begin position="2"/>
        <end position="47"/>
    </location>
</feature>
<dbReference type="OrthoDB" id="2033517at2"/>
<dbReference type="InterPro" id="IPR018392">
    <property type="entry name" value="LysM"/>
</dbReference>
<proteinExistence type="predicted"/>
<protein>
    <submittedName>
        <fullName evidence="3">Spore coat assembly protein SafA</fullName>
    </submittedName>
</protein>
<dbReference type="AlphaFoldDB" id="A0A2V3W0K6"/>
<evidence type="ECO:0000313" key="3">
    <source>
        <dbReference type="EMBL" id="PXW86608.1"/>
    </source>
</evidence>
<dbReference type="Pfam" id="PF01476">
    <property type="entry name" value="LysM"/>
    <property type="match status" value="1"/>
</dbReference>
<dbReference type="InterPro" id="IPR036779">
    <property type="entry name" value="LysM_dom_sf"/>
</dbReference>
<feature type="compositionally biased region" description="Basic and acidic residues" evidence="1">
    <location>
        <begin position="151"/>
        <end position="173"/>
    </location>
</feature>
<accession>A0A2V3W0K6</accession>
<organism evidence="3 4">
    <name type="scientific">Pseudogracilibacillus auburnensis</name>
    <dbReference type="NCBI Taxonomy" id="1494959"/>
    <lineage>
        <taxon>Bacteria</taxon>
        <taxon>Bacillati</taxon>
        <taxon>Bacillota</taxon>
        <taxon>Bacilli</taxon>
        <taxon>Bacillales</taxon>
        <taxon>Bacillaceae</taxon>
        <taxon>Pseudogracilibacillus</taxon>
    </lineage>
</organism>
<evidence type="ECO:0000259" key="2">
    <source>
        <dbReference type="PROSITE" id="PS51782"/>
    </source>
</evidence>
<reference evidence="3 4" key="1">
    <citation type="submission" date="2018-05" db="EMBL/GenBank/DDBJ databases">
        <title>Genomic Encyclopedia of Type Strains, Phase IV (KMG-IV): sequencing the most valuable type-strain genomes for metagenomic binning, comparative biology and taxonomic classification.</title>
        <authorList>
            <person name="Goeker M."/>
        </authorList>
    </citation>
    <scope>NUCLEOTIDE SEQUENCE [LARGE SCALE GENOMIC DNA]</scope>
    <source>
        <strain evidence="3 4">DSM 28556</strain>
    </source>
</reference>
<gene>
    <name evidence="3" type="ORF">DFR56_107129</name>
</gene>